<evidence type="ECO:0000259" key="2">
    <source>
        <dbReference type="Pfam" id="PF26640"/>
    </source>
</evidence>
<evidence type="ECO:0000259" key="1">
    <source>
        <dbReference type="Pfam" id="PF06985"/>
    </source>
</evidence>
<dbReference type="Pfam" id="PF26640">
    <property type="entry name" value="DUF8212"/>
    <property type="match status" value="1"/>
</dbReference>
<feature type="domain" description="DUF8212" evidence="2">
    <location>
        <begin position="261"/>
        <end position="285"/>
    </location>
</feature>
<dbReference type="Proteomes" id="UP000829685">
    <property type="component" value="Unassembled WGS sequence"/>
</dbReference>
<dbReference type="AlphaFoldDB" id="A0A9Q0AQ37"/>
<proteinExistence type="predicted"/>
<evidence type="ECO:0000313" key="4">
    <source>
        <dbReference type="Proteomes" id="UP000829685"/>
    </source>
</evidence>
<dbReference type="Pfam" id="PF06985">
    <property type="entry name" value="HET"/>
    <property type="match status" value="1"/>
</dbReference>
<dbReference type="EMBL" id="JAFIMR010000012">
    <property type="protein sequence ID" value="KAI1871635.1"/>
    <property type="molecule type" value="Genomic_DNA"/>
</dbReference>
<evidence type="ECO:0008006" key="5">
    <source>
        <dbReference type="Google" id="ProtNLM"/>
    </source>
</evidence>
<organism evidence="3 4">
    <name type="scientific">Neoarthrinium moseri</name>
    <dbReference type="NCBI Taxonomy" id="1658444"/>
    <lineage>
        <taxon>Eukaryota</taxon>
        <taxon>Fungi</taxon>
        <taxon>Dikarya</taxon>
        <taxon>Ascomycota</taxon>
        <taxon>Pezizomycotina</taxon>
        <taxon>Sordariomycetes</taxon>
        <taxon>Xylariomycetidae</taxon>
        <taxon>Amphisphaeriales</taxon>
        <taxon>Apiosporaceae</taxon>
        <taxon>Neoarthrinium</taxon>
    </lineage>
</organism>
<dbReference type="InterPro" id="IPR058525">
    <property type="entry name" value="DUF8212"/>
</dbReference>
<protein>
    <recommendedName>
        <fullName evidence="5">Heterokaryon incompatibility domain-containing protein</fullName>
    </recommendedName>
</protein>
<gene>
    <name evidence="3" type="ORF">JX265_005621</name>
</gene>
<feature type="domain" description="Heterokaryon incompatibility" evidence="1">
    <location>
        <begin position="22"/>
        <end position="173"/>
    </location>
</feature>
<keyword evidence="4" id="KW-1185">Reference proteome</keyword>
<comment type="caution">
    <text evidence="3">The sequence shown here is derived from an EMBL/GenBank/DDBJ whole genome shotgun (WGS) entry which is preliminary data.</text>
</comment>
<sequence length="303" mass="34713">MRLIDVQTLRLVNIFNPQQTEYAILSHTWGSEEVTFQEWEQVNPSGAIKGQCPHVHKSEYTNKIKAKSGYQKILGACEQAQRDGLQYLWCDTNCINKESSAELSEAINSMFAWYHDSRICYAHLPDVSVPRNHFRQTCLRQLEDWFARNDDDVSTLAEFSGSRWWTRGWTLQELLAPGEVEFYALDWTPLGSRTSLRTVIAKVTNIHEKVLADRNKIPTFSIAQRMSWASDRKTTVIEDMAYCLLGIFGINMPMLYGQGIQAFQKLQEEIIKISDDQSIFAWKLAAPDRNIWTGALAKSPSLP</sequence>
<dbReference type="PANTHER" id="PTHR10622:SF10">
    <property type="entry name" value="HET DOMAIN-CONTAINING PROTEIN"/>
    <property type="match status" value="1"/>
</dbReference>
<reference evidence="3" key="1">
    <citation type="submission" date="2021-03" db="EMBL/GenBank/DDBJ databases">
        <title>Revisited historic fungal species revealed as producer of novel bioactive compounds through whole genome sequencing and comparative genomics.</title>
        <authorList>
            <person name="Vignolle G.A."/>
            <person name="Hochenegger N."/>
            <person name="Mach R.L."/>
            <person name="Mach-Aigner A.R."/>
            <person name="Javad Rahimi M."/>
            <person name="Salim K.A."/>
            <person name="Chan C.M."/>
            <person name="Lim L.B.L."/>
            <person name="Cai F."/>
            <person name="Druzhinina I.S."/>
            <person name="U'Ren J.M."/>
            <person name="Derntl C."/>
        </authorList>
    </citation>
    <scope>NUCLEOTIDE SEQUENCE</scope>
    <source>
        <strain evidence="3">TUCIM 5799</strain>
    </source>
</reference>
<name>A0A9Q0AQ37_9PEZI</name>
<dbReference type="PANTHER" id="PTHR10622">
    <property type="entry name" value="HET DOMAIN-CONTAINING PROTEIN"/>
    <property type="match status" value="1"/>
</dbReference>
<evidence type="ECO:0000313" key="3">
    <source>
        <dbReference type="EMBL" id="KAI1871635.1"/>
    </source>
</evidence>
<dbReference type="InterPro" id="IPR010730">
    <property type="entry name" value="HET"/>
</dbReference>
<accession>A0A9Q0AQ37</accession>